<dbReference type="Proteomes" id="UP000236520">
    <property type="component" value="Unassembled WGS sequence"/>
</dbReference>
<reference evidence="2 3" key="1">
    <citation type="submission" date="2015-09" db="EMBL/GenBank/DDBJ databases">
        <title>Genome sequence, genome mining and natural product profiling of a biocontrol bacterium Streptomyces malaysiensis F913.</title>
        <authorList>
            <person name="Xu Y."/>
            <person name="Wei J."/>
            <person name="Xie J."/>
            <person name="Li T."/>
            <person name="Zhou Z."/>
        </authorList>
    </citation>
    <scope>NUCLEOTIDE SEQUENCE [LARGE SCALE GENOMIC DNA]</scope>
    <source>
        <strain evidence="2 3">F913</strain>
    </source>
</reference>
<dbReference type="AlphaFoldDB" id="A0A2J7YYA0"/>
<evidence type="ECO:0000313" key="2">
    <source>
        <dbReference type="EMBL" id="PNG92879.1"/>
    </source>
</evidence>
<dbReference type="EMBL" id="LJIW01000002">
    <property type="protein sequence ID" value="PNG92879.1"/>
    <property type="molecule type" value="Genomic_DNA"/>
</dbReference>
<name>A0A2J7YYA0_STRMQ</name>
<organism evidence="2 3">
    <name type="scientific">Streptomyces malaysiensis</name>
    <dbReference type="NCBI Taxonomy" id="92644"/>
    <lineage>
        <taxon>Bacteria</taxon>
        <taxon>Bacillati</taxon>
        <taxon>Actinomycetota</taxon>
        <taxon>Actinomycetes</taxon>
        <taxon>Kitasatosporales</taxon>
        <taxon>Streptomycetaceae</taxon>
        <taxon>Streptomyces</taxon>
        <taxon>Streptomyces violaceusniger group</taxon>
    </lineage>
</organism>
<keyword evidence="3" id="KW-1185">Reference proteome</keyword>
<gene>
    <name evidence="2" type="ORF">SMF913_28344</name>
</gene>
<comment type="caution">
    <text evidence="2">The sequence shown here is derived from an EMBL/GenBank/DDBJ whole genome shotgun (WGS) entry which is preliminary data.</text>
</comment>
<evidence type="ECO:0000256" key="1">
    <source>
        <dbReference type="SAM" id="MobiDB-lite"/>
    </source>
</evidence>
<sequence>MSGAGGAGDHVYRDDERTAVLGGEDGIQLGELSGSVDESAHVGR</sequence>
<protein>
    <submittedName>
        <fullName evidence="2">Uncharacterized protein</fullName>
    </submittedName>
</protein>
<feature type="region of interest" description="Disordered" evidence="1">
    <location>
        <begin position="22"/>
        <end position="44"/>
    </location>
</feature>
<evidence type="ECO:0000313" key="3">
    <source>
        <dbReference type="Proteomes" id="UP000236520"/>
    </source>
</evidence>
<accession>A0A2J7YYA0</accession>
<proteinExistence type="predicted"/>